<dbReference type="InterPro" id="IPR023631">
    <property type="entry name" value="Amidase_dom"/>
</dbReference>
<feature type="domain" description="Amidase" evidence="11">
    <location>
        <begin position="22"/>
        <end position="464"/>
    </location>
</feature>
<proteinExistence type="inferred from homology"/>
<dbReference type="Pfam" id="PF01425">
    <property type="entry name" value="Amidase"/>
    <property type="match status" value="1"/>
</dbReference>
<evidence type="ECO:0000259" key="11">
    <source>
        <dbReference type="Pfam" id="PF01425"/>
    </source>
</evidence>
<dbReference type="AlphaFoldDB" id="A0A5S9MQF3"/>
<sequence>MHQKTLTELIQSLQNKDVSSVELTQHYLDRINSLDCSVNSYITVTADRALEQARAADTLLANGEATSPLTGVPLAHKDIFCTDGVRTSAASKMLDNFIAPYNATVIEKFNQAGTVSLGKTNMDEFAMGSSNENSFYGAVKNPWDLERVPGGSSGGSAAAVAAHLAPAATGTDTGGSIRQPAAFCGLTGLKPTYGAVSRYGMIAYASSLDQAGPMARTAEDAALMMNVMAGFDAKDSTSIQREHDNYVADLDKGLDGLKIGMPKEYFSDQLDGNIAAAIDAAVKTYESLGATIQEVTLPQTQNAIPAYYIIAPAEASANLQRFDGVRYGHRCDNPRNLEDLYARTRAEGFGEEVQRRILVGTYALSAGFYDAYYRQAQKIRRLVKNDFNQAFDNVDLILAPTAPSTAFRIGEKSADPVQMYQEDIFTISVNLAGLPAISLPCGEDAGLPIGMQLIGNAFSDSRLLNAAHKYQQATDWHQRVAAFAKQG</sequence>
<comment type="similarity">
    <text evidence="1 10">Belongs to the amidase family. GatA subfamily.</text>
</comment>
<evidence type="ECO:0000313" key="12">
    <source>
        <dbReference type="EMBL" id="CAA0079295.1"/>
    </source>
</evidence>
<keyword evidence="7 10" id="KW-0067">ATP-binding</keyword>
<dbReference type="HAMAP" id="MF_00120">
    <property type="entry name" value="GatA"/>
    <property type="match status" value="1"/>
</dbReference>
<comment type="catalytic activity">
    <reaction evidence="9 10">
        <text>L-glutamyl-tRNA(Gln) + L-glutamine + ATP + H2O = L-glutaminyl-tRNA(Gln) + L-glutamate + ADP + phosphate + H(+)</text>
        <dbReference type="Rhea" id="RHEA:17521"/>
        <dbReference type="Rhea" id="RHEA-COMP:9681"/>
        <dbReference type="Rhea" id="RHEA-COMP:9684"/>
        <dbReference type="ChEBI" id="CHEBI:15377"/>
        <dbReference type="ChEBI" id="CHEBI:15378"/>
        <dbReference type="ChEBI" id="CHEBI:29985"/>
        <dbReference type="ChEBI" id="CHEBI:30616"/>
        <dbReference type="ChEBI" id="CHEBI:43474"/>
        <dbReference type="ChEBI" id="CHEBI:58359"/>
        <dbReference type="ChEBI" id="CHEBI:78520"/>
        <dbReference type="ChEBI" id="CHEBI:78521"/>
        <dbReference type="ChEBI" id="CHEBI:456216"/>
        <dbReference type="EC" id="6.3.5.7"/>
    </reaction>
</comment>
<dbReference type="GO" id="GO:0050567">
    <property type="term" value="F:glutaminyl-tRNA synthase (glutamine-hydrolyzing) activity"/>
    <property type="evidence" value="ECO:0007669"/>
    <property type="project" value="UniProtKB-UniRule"/>
</dbReference>
<evidence type="ECO:0000256" key="6">
    <source>
        <dbReference type="ARBA" id="ARBA00022741"/>
    </source>
</evidence>
<dbReference type="GO" id="GO:0005524">
    <property type="term" value="F:ATP binding"/>
    <property type="evidence" value="ECO:0007669"/>
    <property type="project" value="UniProtKB-KW"/>
</dbReference>
<dbReference type="GO" id="GO:0006412">
    <property type="term" value="P:translation"/>
    <property type="evidence" value="ECO:0007669"/>
    <property type="project" value="UniProtKB-UniRule"/>
</dbReference>
<evidence type="ECO:0000313" key="13">
    <source>
        <dbReference type="Proteomes" id="UP000434580"/>
    </source>
</evidence>
<dbReference type="InterPro" id="IPR036928">
    <property type="entry name" value="AS_sf"/>
</dbReference>
<dbReference type="PIRSF" id="PIRSF001221">
    <property type="entry name" value="Amidase_fungi"/>
    <property type="match status" value="1"/>
</dbReference>
<feature type="active site" description="Acyl-ester intermediate" evidence="10">
    <location>
        <position position="176"/>
    </location>
</feature>
<dbReference type="SUPFAM" id="SSF75304">
    <property type="entry name" value="Amidase signature (AS) enzymes"/>
    <property type="match status" value="1"/>
</dbReference>
<evidence type="ECO:0000256" key="7">
    <source>
        <dbReference type="ARBA" id="ARBA00022840"/>
    </source>
</evidence>
<keyword evidence="12" id="KW-0808">Transferase</keyword>
<evidence type="ECO:0000256" key="2">
    <source>
        <dbReference type="ARBA" id="ARBA00011123"/>
    </source>
</evidence>
<evidence type="ECO:0000256" key="10">
    <source>
        <dbReference type="HAMAP-Rule" id="MF_00120"/>
    </source>
</evidence>
<dbReference type="PROSITE" id="PS00571">
    <property type="entry name" value="AMIDASES"/>
    <property type="match status" value="1"/>
</dbReference>
<comment type="function">
    <text evidence="10">Allows the formation of correctly charged Gln-tRNA(Gln) through the transamidation of misacylated Glu-tRNA(Gln) in organisms which lack glutaminyl-tRNA synthetase. The reaction takes place in the presence of glutamine and ATP through an activated gamma-phospho-Glu-tRNA(Gln).</text>
</comment>
<evidence type="ECO:0000256" key="1">
    <source>
        <dbReference type="ARBA" id="ARBA00008069"/>
    </source>
</evidence>
<keyword evidence="8 10" id="KW-0648">Protein biosynthesis</keyword>
<comment type="subunit">
    <text evidence="2 10">Heterotrimer of A, B and C subunits.</text>
</comment>
<keyword evidence="5 10" id="KW-0436">Ligase</keyword>
<evidence type="ECO:0000256" key="5">
    <source>
        <dbReference type="ARBA" id="ARBA00022598"/>
    </source>
</evidence>
<dbReference type="EMBL" id="CACSII010000001">
    <property type="protein sequence ID" value="CAA0079295.1"/>
    <property type="molecule type" value="Genomic_DNA"/>
</dbReference>
<gene>
    <name evidence="10 12" type="primary">gatA</name>
    <name evidence="12" type="ORF">DPBNPPHM_00126</name>
</gene>
<dbReference type="GO" id="GO:0030956">
    <property type="term" value="C:glutamyl-tRNA(Gln) amidotransferase complex"/>
    <property type="evidence" value="ECO:0007669"/>
    <property type="project" value="InterPro"/>
</dbReference>
<dbReference type="PANTHER" id="PTHR11895">
    <property type="entry name" value="TRANSAMIDASE"/>
    <property type="match status" value="1"/>
</dbReference>
<protein>
    <recommendedName>
        <fullName evidence="4 10">Glutamyl-tRNA(Gln) amidotransferase subunit A</fullName>
        <shortName evidence="10">Glu-ADT subunit A</shortName>
        <ecNumber evidence="3 10">6.3.5.7</ecNumber>
    </recommendedName>
</protein>
<dbReference type="InterPro" id="IPR000120">
    <property type="entry name" value="Amidase"/>
</dbReference>
<dbReference type="GO" id="GO:0016740">
    <property type="term" value="F:transferase activity"/>
    <property type="evidence" value="ECO:0007669"/>
    <property type="project" value="UniProtKB-KW"/>
</dbReference>
<accession>A0A5S9MQF3</accession>
<dbReference type="Gene3D" id="3.90.1300.10">
    <property type="entry name" value="Amidase signature (AS) domain"/>
    <property type="match status" value="1"/>
</dbReference>
<feature type="active site" description="Charge relay system" evidence="10">
    <location>
        <position position="77"/>
    </location>
</feature>
<dbReference type="OrthoDB" id="9811471at2"/>
<dbReference type="Proteomes" id="UP000434580">
    <property type="component" value="Unassembled WGS sequence"/>
</dbReference>
<evidence type="ECO:0000256" key="8">
    <source>
        <dbReference type="ARBA" id="ARBA00022917"/>
    </source>
</evidence>
<name>A0A5S9MQF3_9GAMM</name>
<evidence type="ECO:0000256" key="4">
    <source>
        <dbReference type="ARBA" id="ARBA00014428"/>
    </source>
</evidence>
<keyword evidence="6 10" id="KW-0547">Nucleotide-binding</keyword>
<feature type="active site" description="Charge relay system" evidence="10">
    <location>
        <position position="152"/>
    </location>
</feature>
<evidence type="ECO:0000256" key="9">
    <source>
        <dbReference type="ARBA" id="ARBA00047407"/>
    </source>
</evidence>
<dbReference type="NCBIfam" id="TIGR00132">
    <property type="entry name" value="gatA"/>
    <property type="match status" value="1"/>
</dbReference>
<dbReference type="EC" id="6.3.5.7" evidence="3 10"/>
<dbReference type="InterPro" id="IPR004412">
    <property type="entry name" value="GatA"/>
</dbReference>
<dbReference type="PANTHER" id="PTHR11895:SF151">
    <property type="entry name" value="GLUTAMYL-TRNA(GLN) AMIDOTRANSFERASE SUBUNIT A"/>
    <property type="match status" value="1"/>
</dbReference>
<dbReference type="InterPro" id="IPR020556">
    <property type="entry name" value="Amidase_CS"/>
</dbReference>
<evidence type="ECO:0000256" key="3">
    <source>
        <dbReference type="ARBA" id="ARBA00012739"/>
    </source>
</evidence>
<reference evidence="12 13" key="1">
    <citation type="submission" date="2019-11" db="EMBL/GenBank/DDBJ databases">
        <authorList>
            <person name="Holert J."/>
        </authorList>
    </citation>
    <scope>NUCLEOTIDE SEQUENCE [LARGE SCALE GENOMIC DNA]</scope>
    <source>
        <strain evidence="12">BC5_2</strain>
    </source>
</reference>
<organism evidence="12 13">
    <name type="scientific">BD1-7 clade bacterium</name>
    <dbReference type="NCBI Taxonomy" id="2029982"/>
    <lineage>
        <taxon>Bacteria</taxon>
        <taxon>Pseudomonadati</taxon>
        <taxon>Pseudomonadota</taxon>
        <taxon>Gammaproteobacteria</taxon>
        <taxon>Cellvibrionales</taxon>
        <taxon>Spongiibacteraceae</taxon>
        <taxon>BD1-7 clade</taxon>
    </lineage>
</organism>